<organism evidence="2 3">
    <name type="scientific">Lactuca virosa</name>
    <dbReference type="NCBI Taxonomy" id="75947"/>
    <lineage>
        <taxon>Eukaryota</taxon>
        <taxon>Viridiplantae</taxon>
        <taxon>Streptophyta</taxon>
        <taxon>Embryophyta</taxon>
        <taxon>Tracheophyta</taxon>
        <taxon>Spermatophyta</taxon>
        <taxon>Magnoliopsida</taxon>
        <taxon>eudicotyledons</taxon>
        <taxon>Gunneridae</taxon>
        <taxon>Pentapetalae</taxon>
        <taxon>asterids</taxon>
        <taxon>campanulids</taxon>
        <taxon>Asterales</taxon>
        <taxon>Asteraceae</taxon>
        <taxon>Cichorioideae</taxon>
        <taxon>Cichorieae</taxon>
        <taxon>Lactucinae</taxon>
        <taxon>Lactuca</taxon>
    </lineage>
</organism>
<evidence type="ECO:0000313" key="3">
    <source>
        <dbReference type="Proteomes" id="UP001157418"/>
    </source>
</evidence>
<reference evidence="2 3" key="1">
    <citation type="submission" date="2022-01" db="EMBL/GenBank/DDBJ databases">
        <authorList>
            <person name="Xiong W."/>
            <person name="Schranz E."/>
        </authorList>
    </citation>
    <scope>NUCLEOTIDE SEQUENCE [LARGE SCALE GENOMIC DNA]</scope>
</reference>
<dbReference type="Proteomes" id="UP001157418">
    <property type="component" value="Unassembled WGS sequence"/>
</dbReference>
<proteinExistence type="predicted"/>
<accession>A0AAU9NEF1</accession>
<protein>
    <submittedName>
        <fullName evidence="2">Uncharacterized protein</fullName>
    </submittedName>
</protein>
<dbReference type="EMBL" id="CAKMRJ010004445">
    <property type="protein sequence ID" value="CAH1436191.1"/>
    <property type="molecule type" value="Genomic_DNA"/>
</dbReference>
<gene>
    <name evidence="2" type="ORF">LVIROSA_LOCUS22579</name>
</gene>
<evidence type="ECO:0000313" key="2">
    <source>
        <dbReference type="EMBL" id="CAH1436191.1"/>
    </source>
</evidence>
<dbReference type="AlphaFoldDB" id="A0AAU9NEF1"/>
<evidence type="ECO:0000256" key="1">
    <source>
        <dbReference type="SAM" id="MobiDB-lite"/>
    </source>
</evidence>
<sequence>MKPYRDRIFIFCFQRVINIMLLMPDTRIPEARWALLRDMHVNYKYEHQVSIVIASMAIHNYIRKTGRFDEAFNRAQQESYIPAHNRTSSEGDEEGPSTHRTSNDNSYMATIRDIIAQDIMEFRR</sequence>
<feature type="region of interest" description="Disordered" evidence="1">
    <location>
        <begin position="79"/>
        <end position="104"/>
    </location>
</feature>
<name>A0AAU9NEF1_9ASTR</name>
<keyword evidence="3" id="KW-1185">Reference proteome</keyword>
<comment type="caution">
    <text evidence="2">The sequence shown here is derived from an EMBL/GenBank/DDBJ whole genome shotgun (WGS) entry which is preliminary data.</text>
</comment>